<reference evidence="2 3" key="1">
    <citation type="submission" date="2024-03" db="EMBL/GenBank/DDBJ databases">
        <title>The Acrasis kona genome and developmental transcriptomes reveal deep origins of eukaryotic multicellular pathways.</title>
        <authorList>
            <person name="Sheikh S."/>
            <person name="Fu C.-J."/>
            <person name="Brown M.W."/>
            <person name="Baldauf S.L."/>
        </authorList>
    </citation>
    <scope>NUCLEOTIDE SEQUENCE [LARGE SCALE GENOMIC DNA]</scope>
    <source>
        <strain evidence="2 3">ATCC MYA-3509</strain>
    </source>
</reference>
<evidence type="ECO:0000313" key="3">
    <source>
        <dbReference type="Proteomes" id="UP001431209"/>
    </source>
</evidence>
<proteinExistence type="predicted"/>
<keyword evidence="3" id="KW-1185">Reference proteome</keyword>
<comment type="caution">
    <text evidence="2">The sequence shown here is derived from an EMBL/GenBank/DDBJ whole genome shotgun (WGS) entry which is preliminary data.</text>
</comment>
<accession>A0AAW2YS52</accession>
<evidence type="ECO:0000256" key="1">
    <source>
        <dbReference type="SAM" id="MobiDB-lite"/>
    </source>
</evidence>
<gene>
    <name evidence="2" type="ORF">AKO1_007843</name>
</gene>
<sequence>MQSVPVPNSTKSAQRSKQTNEDSSISRPTIPDSWKFKWNKKCSTINNLIYFKSHLMKNLIPDSDVFKILLASIPDQCYVHIQRLSNKREEFIIKVEDINKSSPSPQYDSIIEKIYSTLEPSTNIEMFEKIAIGVGENAYRFNLRFKCLGRSLNLSDAYMISKLDDILPEGDVLDHLRELIISPIVSLDVILSEIEAYLARVGEECYIPNEKKKRRQRQKIKRVRMNTQVIPQNILPMYQQQPMHNYVPIIVYQQPPMIPQLAPPHYLFNNGCNPNFQINEM</sequence>
<evidence type="ECO:0000313" key="2">
    <source>
        <dbReference type="EMBL" id="KAL0478987.1"/>
    </source>
</evidence>
<organism evidence="2 3">
    <name type="scientific">Acrasis kona</name>
    <dbReference type="NCBI Taxonomy" id="1008807"/>
    <lineage>
        <taxon>Eukaryota</taxon>
        <taxon>Discoba</taxon>
        <taxon>Heterolobosea</taxon>
        <taxon>Tetramitia</taxon>
        <taxon>Eutetramitia</taxon>
        <taxon>Acrasidae</taxon>
        <taxon>Acrasis</taxon>
    </lineage>
</organism>
<protein>
    <submittedName>
        <fullName evidence="2">Uncharacterized protein</fullName>
    </submittedName>
</protein>
<feature type="region of interest" description="Disordered" evidence="1">
    <location>
        <begin position="1"/>
        <end position="26"/>
    </location>
</feature>
<name>A0AAW2YS52_9EUKA</name>
<dbReference type="EMBL" id="JAOPGA020000489">
    <property type="protein sequence ID" value="KAL0478987.1"/>
    <property type="molecule type" value="Genomic_DNA"/>
</dbReference>
<dbReference type="AlphaFoldDB" id="A0AAW2YS52"/>
<dbReference type="Proteomes" id="UP001431209">
    <property type="component" value="Unassembled WGS sequence"/>
</dbReference>